<keyword evidence="3" id="KW-1185">Reference proteome</keyword>
<evidence type="ECO:0000313" key="3">
    <source>
        <dbReference type="Proteomes" id="UP001187531"/>
    </source>
</evidence>
<accession>A0AA88HSB6</accession>
<dbReference type="InterPro" id="IPR009003">
    <property type="entry name" value="Peptidase_S1_PA"/>
</dbReference>
<dbReference type="Proteomes" id="UP001187531">
    <property type="component" value="Unassembled WGS sequence"/>
</dbReference>
<dbReference type="Pfam" id="PF00089">
    <property type="entry name" value="Trypsin"/>
    <property type="match status" value="1"/>
</dbReference>
<gene>
    <name evidence="2" type="ORF">QYM36_010100</name>
</gene>
<protein>
    <recommendedName>
        <fullName evidence="1">Peptidase S1 domain-containing protein</fullName>
    </recommendedName>
</protein>
<dbReference type="GO" id="GO:0004252">
    <property type="term" value="F:serine-type endopeptidase activity"/>
    <property type="evidence" value="ECO:0007669"/>
    <property type="project" value="InterPro"/>
</dbReference>
<name>A0AA88HSB6_ARTSF</name>
<dbReference type="EMBL" id="JAVRJZ010000012">
    <property type="protein sequence ID" value="KAK2715369.1"/>
    <property type="molecule type" value="Genomic_DNA"/>
</dbReference>
<dbReference type="AlphaFoldDB" id="A0AA88HSB6"/>
<comment type="caution">
    <text evidence="2">The sequence shown here is derived from an EMBL/GenBank/DDBJ whole genome shotgun (WGS) entry which is preliminary data.</text>
</comment>
<dbReference type="GO" id="GO:0006508">
    <property type="term" value="P:proteolysis"/>
    <property type="evidence" value="ECO:0007669"/>
    <property type="project" value="InterPro"/>
</dbReference>
<feature type="domain" description="Peptidase S1" evidence="1">
    <location>
        <begin position="5"/>
        <end position="80"/>
    </location>
</feature>
<reference evidence="2" key="1">
    <citation type="submission" date="2023-07" db="EMBL/GenBank/DDBJ databases">
        <title>Chromosome-level genome assembly of Artemia franciscana.</title>
        <authorList>
            <person name="Jo E."/>
        </authorList>
    </citation>
    <scope>NUCLEOTIDE SEQUENCE</scope>
    <source>
        <tissue evidence="2">Whole body</tissue>
    </source>
</reference>
<evidence type="ECO:0000313" key="2">
    <source>
        <dbReference type="EMBL" id="KAK2715369.1"/>
    </source>
</evidence>
<sequence>MGIDNLANSSFHKQEHSIKNIIIHQSFRRGVGRKVTVNDIALLKIAEEVKLSEHLWYICLPSDELDKLEGTKATVSGESQANCSNKNTSLIIVLILNFVRGPPKSDNYAFYAKNL</sequence>
<dbReference type="SUPFAM" id="SSF50494">
    <property type="entry name" value="Trypsin-like serine proteases"/>
    <property type="match status" value="1"/>
</dbReference>
<dbReference type="InterPro" id="IPR043504">
    <property type="entry name" value="Peptidase_S1_PA_chymotrypsin"/>
</dbReference>
<evidence type="ECO:0000259" key="1">
    <source>
        <dbReference type="Pfam" id="PF00089"/>
    </source>
</evidence>
<dbReference type="InterPro" id="IPR001254">
    <property type="entry name" value="Trypsin_dom"/>
</dbReference>
<dbReference type="Gene3D" id="2.40.10.10">
    <property type="entry name" value="Trypsin-like serine proteases"/>
    <property type="match status" value="1"/>
</dbReference>
<organism evidence="2 3">
    <name type="scientific">Artemia franciscana</name>
    <name type="common">Brine shrimp</name>
    <name type="synonym">Artemia sanfranciscana</name>
    <dbReference type="NCBI Taxonomy" id="6661"/>
    <lineage>
        <taxon>Eukaryota</taxon>
        <taxon>Metazoa</taxon>
        <taxon>Ecdysozoa</taxon>
        <taxon>Arthropoda</taxon>
        <taxon>Crustacea</taxon>
        <taxon>Branchiopoda</taxon>
        <taxon>Anostraca</taxon>
        <taxon>Artemiidae</taxon>
        <taxon>Artemia</taxon>
    </lineage>
</organism>
<proteinExistence type="predicted"/>